<gene>
    <name evidence="1" type="ORF">DFR69_1076</name>
</gene>
<dbReference type="AlphaFoldDB" id="A0A317NED5"/>
<keyword evidence="2" id="KW-1185">Reference proteome</keyword>
<evidence type="ECO:0000313" key="2">
    <source>
        <dbReference type="Proteomes" id="UP000246410"/>
    </source>
</evidence>
<reference evidence="1 2" key="1">
    <citation type="submission" date="2018-05" db="EMBL/GenBank/DDBJ databases">
        <title>Genomic Encyclopedia of Type Strains, Phase IV (KMG-IV): sequencing the most valuable type-strain genomes for metagenomic binning, comparative biology and taxonomic classification.</title>
        <authorList>
            <person name="Goeker M."/>
        </authorList>
    </citation>
    <scope>NUCLEOTIDE SEQUENCE [LARGE SCALE GENOMIC DNA]</scope>
    <source>
        <strain evidence="1 2">DSM 44717</strain>
    </source>
</reference>
<accession>A0A317NED5</accession>
<proteinExistence type="predicted"/>
<protein>
    <submittedName>
        <fullName evidence="1">Uncharacterized protein</fullName>
    </submittedName>
</protein>
<dbReference type="Proteomes" id="UP000246410">
    <property type="component" value="Unassembled WGS sequence"/>
</dbReference>
<name>A0A317NED5_9NOCA</name>
<dbReference type="EMBL" id="QGTL01000007">
    <property type="protein sequence ID" value="PWV73380.1"/>
    <property type="molecule type" value="Genomic_DNA"/>
</dbReference>
<comment type="caution">
    <text evidence="1">The sequence shown here is derived from an EMBL/GenBank/DDBJ whole genome shotgun (WGS) entry which is preliminary data.</text>
</comment>
<evidence type="ECO:0000313" key="1">
    <source>
        <dbReference type="EMBL" id="PWV73380.1"/>
    </source>
</evidence>
<organism evidence="1 2">
    <name type="scientific">Nocardia neocaledoniensis</name>
    <dbReference type="NCBI Taxonomy" id="236511"/>
    <lineage>
        <taxon>Bacteria</taxon>
        <taxon>Bacillati</taxon>
        <taxon>Actinomycetota</taxon>
        <taxon>Actinomycetes</taxon>
        <taxon>Mycobacteriales</taxon>
        <taxon>Nocardiaceae</taxon>
        <taxon>Nocardia</taxon>
    </lineage>
</organism>
<sequence>MARRVSLSKSGGPSVLTRILRWIFRLIANFFEWLLGLLF</sequence>